<dbReference type="Proteomes" id="UP000077623">
    <property type="component" value="Unassembled WGS sequence"/>
</dbReference>
<name>A0A1A9QFH8_9MOLU</name>
<proteinExistence type="predicted"/>
<organism evidence="1 2">
    <name type="scientific">Candidatus Mycoplasma haematobovis</name>
    <dbReference type="NCBI Taxonomy" id="432608"/>
    <lineage>
        <taxon>Bacteria</taxon>
        <taxon>Bacillati</taxon>
        <taxon>Mycoplasmatota</taxon>
        <taxon>Mollicutes</taxon>
        <taxon>Mycoplasmataceae</taxon>
        <taxon>Mycoplasma</taxon>
    </lineage>
</organism>
<comment type="caution">
    <text evidence="1">The sequence shown here is derived from an EMBL/GenBank/DDBJ whole genome shotgun (WGS) entry which is preliminary data.</text>
</comment>
<keyword evidence="2" id="KW-1185">Reference proteome</keyword>
<dbReference type="EMBL" id="LWUJ01000010">
    <property type="protein sequence ID" value="OAL10450.1"/>
    <property type="molecule type" value="Genomic_DNA"/>
</dbReference>
<gene>
    <name evidence="1" type="ORF">A6V39_00100</name>
</gene>
<reference evidence="2" key="1">
    <citation type="submission" date="2016-04" db="EMBL/GenBank/DDBJ databases">
        <authorList>
            <person name="Quiroz-Castaneda R.E."/>
            <person name="Martinez-Ocampo F."/>
        </authorList>
    </citation>
    <scope>NUCLEOTIDE SEQUENCE [LARGE SCALE GENOMIC DNA]</scope>
    <source>
        <strain evidence="2">INIFAP01</strain>
    </source>
</reference>
<dbReference type="RefSeq" id="WP_187149683.1">
    <property type="nucleotide sequence ID" value="NZ_LWUJ01000010.1"/>
</dbReference>
<dbReference type="AlphaFoldDB" id="A0A1A9QFH8"/>
<sequence length="220" mass="24010">MTVIAKVVVAGASLSAIGWGGYAISHLLSGNTLGEVLKDKGYELLSFDISKKDDKSTWDPIVKAYSSSATIFEGTKITITPSTSSAPSQDNVDALKRACEKVTSSKNYKDSDLLIAEQFCVTPKSIRELIGKNRVTLKVEKDQTGEDSEWDIKVQKYLTSGESKKISGISITSSEPSDEKGKRDRLKEACSTLGGKKTYDTDFHTSLPKFIDWCSVPKKP</sequence>
<accession>A0A1A9QFH8</accession>
<evidence type="ECO:0000313" key="2">
    <source>
        <dbReference type="Proteomes" id="UP000077623"/>
    </source>
</evidence>
<dbReference type="STRING" id="432608.A6V39_00100"/>
<evidence type="ECO:0000313" key="1">
    <source>
        <dbReference type="EMBL" id="OAL10450.1"/>
    </source>
</evidence>
<protein>
    <submittedName>
        <fullName evidence="1">Uncharacterized protein</fullName>
    </submittedName>
</protein>